<accession>A0AA47MR62</accession>
<reference evidence="3" key="1">
    <citation type="journal article" date="2023" name="Front. Mar. Sci.">
        <title>A new Merluccius polli reference genome to investigate the effects of global change in West African waters.</title>
        <authorList>
            <person name="Mateo J.L."/>
            <person name="Blanco-Fernandez C."/>
            <person name="Garcia-Vazquez E."/>
            <person name="Machado-Schiaffino G."/>
        </authorList>
    </citation>
    <scope>NUCLEOTIDE SEQUENCE</scope>
    <source>
        <strain evidence="3">C29</strain>
        <tissue evidence="3">Fin</tissue>
    </source>
</reference>
<proteinExistence type="inferred from homology"/>
<feature type="compositionally biased region" description="Basic and acidic residues" evidence="2">
    <location>
        <begin position="785"/>
        <end position="891"/>
    </location>
</feature>
<dbReference type="Pfam" id="PF05461">
    <property type="entry name" value="ApoL"/>
    <property type="match status" value="1"/>
</dbReference>
<name>A0AA47MR62_MERPO</name>
<feature type="compositionally biased region" description="Basic residues" evidence="2">
    <location>
        <begin position="933"/>
        <end position="942"/>
    </location>
</feature>
<feature type="compositionally biased region" description="Basic and acidic residues" evidence="2">
    <location>
        <begin position="75"/>
        <end position="84"/>
    </location>
</feature>
<dbReference type="GO" id="GO:0006869">
    <property type="term" value="P:lipid transport"/>
    <property type="evidence" value="ECO:0007669"/>
    <property type="project" value="InterPro"/>
</dbReference>
<protein>
    <submittedName>
        <fullName evidence="3">Apolipoprotein L6</fullName>
    </submittedName>
</protein>
<feature type="region of interest" description="Disordered" evidence="2">
    <location>
        <begin position="149"/>
        <end position="168"/>
    </location>
</feature>
<dbReference type="PANTHER" id="PTHR14096">
    <property type="entry name" value="APOLIPOPROTEIN L"/>
    <property type="match status" value="1"/>
</dbReference>
<feature type="region of interest" description="Disordered" evidence="2">
    <location>
        <begin position="54"/>
        <end position="144"/>
    </location>
</feature>
<evidence type="ECO:0000313" key="3">
    <source>
        <dbReference type="EMBL" id="KAK0145133.1"/>
    </source>
</evidence>
<feature type="compositionally biased region" description="Acidic residues" evidence="2">
    <location>
        <begin position="117"/>
        <end position="131"/>
    </location>
</feature>
<feature type="region of interest" description="Disordered" evidence="2">
    <location>
        <begin position="260"/>
        <end position="315"/>
    </location>
</feature>
<dbReference type="GO" id="GO:0008289">
    <property type="term" value="F:lipid binding"/>
    <property type="evidence" value="ECO:0007669"/>
    <property type="project" value="InterPro"/>
</dbReference>
<evidence type="ECO:0000256" key="2">
    <source>
        <dbReference type="SAM" id="MobiDB-lite"/>
    </source>
</evidence>
<keyword evidence="4" id="KW-1185">Reference proteome</keyword>
<sequence>MNLWFNIQESNQPEEGISTSCENLSETTTQKEKKAGLYGLFKRSASIDNLFDNEEKGGLFGGLHKKTPKATGDTTEDKDGDKEITASNDSLSEGNAAKEKSIFGGIFKKPQKPTQEDNSEKEELNQPEEENLASCESLSETTTQKDKSIFSGIFKKQPKAGEGSTADEDRRIEGNLSVSCDDLSETAMFVSCYLIVNDEYNFFNFIIYYSHNMLQEKTGGLSGMFKRSPKPAQRSQVITDPLHDTNELDERDENLTLKETHTEMSASNDSLNEASTTKEKKRGLGGIFRRTPKTVEQQDEGDLRPPEGGSQLKRRKTITKRKRVVSFRVKRTLPRTAKSSDLAPLVEEESVEMQEMTPIQEGTVEIQPVEMASYSTESNSFDVEEDDELMEWWNGVVGWAEWNETSNFQEEDEEMAVEQAADRLYMAARLFVRIFNQRGASLQQRILELLAQADAADQFHKRTVSAAVGGGVASVAGSVATITGLILAPFTFGASIIVTAVGISVATAGSIASATANITDAVHSNMDRKKVEKMIQGYQDEIKDISECLEFVQEGMNTLQEWDFEKYSQSAAKKALNHNIKHVMKEGGRAGKALVVKTNELISTVQVLSAAGGAAKAVKAVSVTTGVMSALFLALDVFFLAKDSHELRKGAKTKFAKKIREVCKDLQDGLLELNKVKSQLQKTMDGIELEEVEEILEVEEEVEEEEDAGDMLKSDPIKLAKLYEELDIIEEKLDKKVQEDKEKKKEEEESSRQSKEKAERKKDLGQERRRRVRRKRQGAGGEQQETNKKEEVKDNSKAEHLIKSQSEPEQKTESVKAENATREASWKEPLVKGGKKAKEAENRATTQREHTHSNQAEKADVMPTHEGRKEKGEVMAEDHGNGKIEKEKDSGRSWLGGHRRRGGEEAKSGPKSEQQKGRSEEQLSVEPKESGVKRHSSSHNRHSSSSGRSQRDRATGYDAEAREGHQQNRGDGSNRQDDDPTASRRKTEREGQRAEVRGGDAEVRRRESDESRGGMSGTSQHRRTQRHSALDLDVGGGGRGSSQREKRGSRTKSERSVESGGGEEGVRREDGGESGQGEVMRGGSTREPTRQGSRSRANAVLSDGLDI</sequence>
<dbReference type="EMBL" id="JAOPHQ010002882">
    <property type="protein sequence ID" value="KAK0145133.1"/>
    <property type="molecule type" value="Genomic_DNA"/>
</dbReference>
<feature type="compositionally biased region" description="Basic and acidic residues" evidence="2">
    <location>
        <begin position="1042"/>
        <end position="1057"/>
    </location>
</feature>
<feature type="compositionally biased region" description="Polar residues" evidence="2">
    <location>
        <begin position="263"/>
        <end position="275"/>
    </location>
</feature>
<feature type="compositionally biased region" description="Basic and acidic residues" evidence="2">
    <location>
        <begin position="902"/>
        <end position="932"/>
    </location>
</feature>
<dbReference type="GO" id="GO:0016020">
    <property type="term" value="C:membrane"/>
    <property type="evidence" value="ECO:0007669"/>
    <property type="project" value="TreeGrafter"/>
</dbReference>
<evidence type="ECO:0000313" key="4">
    <source>
        <dbReference type="Proteomes" id="UP001174136"/>
    </source>
</evidence>
<organism evidence="3 4">
    <name type="scientific">Merluccius polli</name>
    <name type="common">Benguela hake</name>
    <name type="synonym">Merluccius cadenati</name>
    <dbReference type="NCBI Taxonomy" id="89951"/>
    <lineage>
        <taxon>Eukaryota</taxon>
        <taxon>Metazoa</taxon>
        <taxon>Chordata</taxon>
        <taxon>Craniata</taxon>
        <taxon>Vertebrata</taxon>
        <taxon>Euteleostomi</taxon>
        <taxon>Actinopterygii</taxon>
        <taxon>Neopterygii</taxon>
        <taxon>Teleostei</taxon>
        <taxon>Neoteleostei</taxon>
        <taxon>Acanthomorphata</taxon>
        <taxon>Zeiogadaria</taxon>
        <taxon>Gadariae</taxon>
        <taxon>Gadiformes</taxon>
        <taxon>Gadoidei</taxon>
        <taxon>Merlucciidae</taxon>
        <taxon>Merluccius</taxon>
    </lineage>
</organism>
<gene>
    <name evidence="3" type="primary">APOL6_0</name>
    <name evidence="3" type="ORF">N1851_015965</name>
</gene>
<dbReference type="InterPro" id="IPR008405">
    <property type="entry name" value="ApoL"/>
</dbReference>
<feature type="compositionally biased region" description="Basic and acidic residues" evidence="2">
    <location>
        <begin position="737"/>
        <end position="767"/>
    </location>
</feature>
<dbReference type="PANTHER" id="PTHR14096:SF34">
    <property type="entry name" value="APOLIPOPROTEIN L3-LIKE-RELATED"/>
    <property type="match status" value="1"/>
</dbReference>
<dbReference type="GO" id="GO:0042157">
    <property type="term" value="P:lipoprotein metabolic process"/>
    <property type="evidence" value="ECO:0007669"/>
    <property type="project" value="InterPro"/>
</dbReference>
<feature type="region of interest" description="Disordered" evidence="2">
    <location>
        <begin position="737"/>
        <end position="1107"/>
    </location>
</feature>
<dbReference type="AlphaFoldDB" id="A0AA47MR62"/>
<comment type="similarity">
    <text evidence="1">Belongs to the apolipoprotein L family.</text>
</comment>
<feature type="compositionally biased region" description="Basic and acidic residues" evidence="2">
    <location>
        <begin position="949"/>
        <end position="1012"/>
    </location>
</feature>
<evidence type="ECO:0000256" key="1">
    <source>
        <dbReference type="ARBA" id="ARBA00010090"/>
    </source>
</evidence>
<comment type="caution">
    <text evidence="3">The sequence shown here is derived from an EMBL/GenBank/DDBJ whole genome shotgun (WGS) entry which is preliminary data.</text>
</comment>
<feature type="compositionally biased region" description="Basic residues" evidence="2">
    <location>
        <begin position="768"/>
        <end position="777"/>
    </location>
</feature>
<dbReference type="GO" id="GO:0005576">
    <property type="term" value="C:extracellular region"/>
    <property type="evidence" value="ECO:0007669"/>
    <property type="project" value="InterPro"/>
</dbReference>
<dbReference type="Proteomes" id="UP001174136">
    <property type="component" value="Unassembled WGS sequence"/>
</dbReference>